<comment type="caution">
    <text evidence="2">The sequence shown here is derived from an EMBL/GenBank/DDBJ whole genome shotgun (WGS) entry which is preliminary data.</text>
</comment>
<protein>
    <recommendedName>
        <fullName evidence="1">Rhodanese domain-containing protein</fullName>
    </recommendedName>
</protein>
<reference evidence="4 5" key="1">
    <citation type="submission" date="2024-06" db="EMBL/GenBank/DDBJ databases">
        <title>A chromosome-level genome assembly of beet webworm, Loxostege sticticalis.</title>
        <authorList>
            <person name="Zhang Y."/>
        </authorList>
    </citation>
    <scope>NUCLEOTIDE SEQUENCE [LARGE SCALE GENOMIC DNA]</scope>
    <source>
        <strain evidence="3">AQ026</strain>
        <strain evidence="2">AQ028</strain>
        <tissue evidence="2">Male pupae</tissue>
        <tissue evidence="3">Whole body</tissue>
    </source>
</reference>
<dbReference type="SUPFAM" id="SSF52821">
    <property type="entry name" value="Rhodanese/Cell cycle control phosphatase"/>
    <property type="match status" value="1"/>
</dbReference>
<evidence type="ECO:0000313" key="5">
    <source>
        <dbReference type="Proteomes" id="UP001549921"/>
    </source>
</evidence>
<evidence type="ECO:0000259" key="1">
    <source>
        <dbReference type="PROSITE" id="PS50206"/>
    </source>
</evidence>
<dbReference type="PANTHER" id="PTHR44086:SF10">
    <property type="entry name" value="THIOSULFATE SULFURTRANSFERASE_RHODANESE-LIKE DOMAIN-CONTAINING PROTEIN 3"/>
    <property type="match status" value="1"/>
</dbReference>
<dbReference type="Proteomes" id="UP001549920">
    <property type="component" value="Unassembled WGS sequence"/>
</dbReference>
<evidence type="ECO:0000313" key="4">
    <source>
        <dbReference type="Proteomes" id="UP001549920"/>
    </source>
</evidence>
<dbReference type="InterPro" id="IPR001763">
    <property type="entry name" value="Rhodanese-like_dom"/>
</dbReference>
<dbReference type="SMART" id="SM00450">
    <property type="entry name" value="RHOD"/>
    <property type="match status" value="1"/>
</dbReference>
<name>A0ABD0T3I9_LOXSC</name>
<dbReference type="AlphaFoldDB" id="A0ABD0T3I9"/>
<evidence type="ECO:0000313" key="2">
    <source>
        <dbReference type="EMBL" id="KAL0832576.1"/>
    </source>
</evidence>
<dbReference type="EMBL" id="JBEDNZ010000010">
    <property type="protein sequence ID" value="KAL0832576.1"/>
    <property type="molecule type" value="Genomic_DNA"/>
</dbReference>
<dbReference type="CDD" id="cd01519">
    <property type="entry name" value="RHOD_HSP67B2"/>
    <property type="match status" value="1"/>
</dbReference>
<sequence>MVDPKRVVSYEDMLKVIHQPEKVIIDVRNPDEVNETGKIPSSINIPLHTVQDALTGMSDEEFRQQFQRNKPSSSDELIFYCRSGRRSTEALDKALKLGYANSKTYLGSWNDWSSRQK</sequence>
<dbReference type="Pfam" id="PF00581">
    <property type="entry name" value="Rhodanese"/>
    <property type="match status" value="1"/>
</dbReference>
<accession>A0ABD0T3I9</accession>
<evidence type="ECO:0000313" key="3">
    <source>
        <dbReference type="EMBL" id="KAL0882177.1"/>
    </source>
</evidence>
<dbReference type="EMBL" id="JBEUOH010000010">
    <property type="protein sequence ID" value="KAL0882177.1"/>
    <property type="molecule type" value="Genomic_DNA"/>
</dbReference>
<dbReference type="Proteomes" id="UP001549921">
    <property type="component" value="Unassembled WGS sequence"/>
</dbReference>
<dbReference type="InterPro" id="IPR036873">
    <property type="entry name" value="Rhodanese-like_dom_sf"/>
</dbReference>
<dbReference type="PANTHER" id="PTHR44086">
    <property type="entry name" value="THIOSULFATE SULFURTRANSFERASE RDL2, MITOCHONDRIAL-RELATED"/>
    <property type="match status" value="1"/>
</dbReference>
<proteinExistence type="predicted"/>
<keyword evidence="4" id="KW-1185">Reference proteome</keyword>
<gene>
    <name evidence="3" type="ORF">ABMA27_000723</name>
    <name evidence="2" type="ORF">ABMA28_000776</name>
</gene>
<organism evidence="2 5">
    <name type="scientific">Loxostege sticticalis</name>
    <name type="common">Beet webworm moth</name>
    <dbReference type="NCBI Taxonomy" id="481309"/>
    <lineage>
        <taxon>Eukaryota</taxon>
        <taxon>Metazoa</taxon>
        <taxon>Ecdysozoa</taxon>
        <taxon>Arthropoda</taxon>
        <taxon>Hexapoda</taxon>
        <taxon>Insecta</taxon>
        <taxon>Pterygota</taxon>
        <taxon>Neoptera</taxon>
        <taxon>Endopterygota</taxon>
        <taxon>Lepidoptera</taxon>
        <taxon>Glossata</taxon>
        <taxon>Ditrysia</taxon>
        <taxon>Pyraloidea</taxon>
        <taxon>Crambidae</taxon>
        <taxon>Pyraustinae</taxon>
        <taxon>Loxostege</taxon>
    </lineage>
</organism>
<dbReference type="Gene3D" id="3.40.250.10">
    <property type="entry name" value="Rhodanese-like domain"/>
    <property type="match status" value="1"/>
</dbReference>
<feature type="domain" description="Rhodanese" evidence="1">
    <location>
        <begin position="18"/>
        <end position="117"/>
    </location>
</feature>
<dbReference type="PROSITE" id="PS50206">
    <property type="entry name" value="RHODANESE_3"/>
    <property type="match status" value="1"/>
</dbReference>